<evidence type="ECO:0000313" key="1">
    <source>
        <dbReference type="EMBL" id="GAV06721.1"/>
    </source>
</evidence>
<reference evidence="1 2" key="1">
    <citation type="journal article" date="2016" name="Nat. Commun.">
        <title>Extremotolerant tardigrade genome and improved radiotolerance of human cultured cells by tardigrade-unique protein.</title>
        <authorList>
            <person name="Hashimoto T."/>
            <person name="Horikawa D.D."/>
            <person name="Saito Y."/>
            <person name="Kuwahara H."/>
            <person name="Kozuka-Hata H."/>
            <person name="Shin-I T."/>
            <person name="Minakuchi Y."/>
            <person name="Ohishi K."/>
            <person name="Motoyama A."/>
            <person name="Aizu T."/>
            <person name="Enomoto A."/>
            <person name="Kondo K."/>
            <person name="Tanaka S."/>
            <person name="Hara Y."/>
            <person name="Koshikawa S."/>
            <person name="Sagara H."/>
            <person name="Miura T."/>
            <person name="Yokobori S."/>
            <person name="Miyagawa K."/>
            <person name="Suzuki Y."/>
            <person name="Kubo T."/>
            <person name="Oyama M."/>
            <person name="Kohara Y."/>
            <person name="Fujiyama A."/>
            <person name="Arakawa K."/>
            <person name="Katayama T."/>
            <person name="Toyoda A."/>
            <person name="Kunieda T."/>
        </authorList>
    </citation>
    <scope>NUCLEOTIDE SEQUENCE [LARGE SCALE GENOMIC DNA]</scope>
    <source>
        <strain evidence="1 2">YOKOZUNA-1</strain>
    </source>
</reference>
<organism evidence="1 2">
    <name type="scientific">Ramazzottius varieornatus</name>
    <name type="common">Water bear</name>
    <name type="synonym">Tardigrade</name>
    <dbReference type="NCBI Taxonomy" id="947166"/>
    <lineage>
        <taxon>Eukaryota</taxon>
        <taxon>Metazoa</taxon>
        <taxon>Ecdysozoa</taxon>
        <taxon>Tardigrada</taxon>
        <taxon>Eutardigrada</taxon>
        <taxon>Parachela</taxon>
        <taxon>Hypsibioidea</taxon>
        <taxon>Ramazzottiidae</taxon>
        <taxon>Ramazzottius</taxon>
    </lineage>
</organism>
<comment type="caution">
    <text evidence="1">The sequence shown here is derived from an EMBL/GenBank/DDBJ whole genome shotgun (WGS) entry which is preliminary data.</text>
</comment>
<dbReference type="AlphaFoldDB" id="A0A1D1W004"/>
<protein>
    <submittedName>
        <fullName evidence="1">Uncharacterized protein</fullName>
    </submittedName>
</protein>
<evidence type="ECO:0000313" key="2">
    <source>
        <dbReference type="Proteomes" id="UP000186922"/>
    </source>
</evidence>
<proteinExistence type="predicted"/>
<keyword evidence="2" id="KW-1185">Reference proteome</keyword>
<name>A0A1D1W004_RAMVA</name>
<sequence length="144" mass="16829">MKHYSIRQKFAGTAHSFETSYRMPSRNSRTSLTLKSLGSYRLVLHSEWSDVREFRESIQYLVFFRIQNCKIRVNIRGPAMASFDYLLNDAQTQLNRTNLLHSLCVCLFKVRTFLVLVLSYQSTNGELGGKCQDGLRLRFTHEIR</sequence>
<accession>A0A1D1W004</accession>
<dbReference type="Proteomes" id="UP000186922">
    <property type="component" value="Unassembled WGS sequence"/>
</dbReference>
<gene>
    <name evidence="1" type="primary">RvY_16662-1</name>
    <name evidence="1" type="synonym">RvY_16662.1</name>
    <name evidence="1" type="ORF">RvY_16662</name>
</gene>
<dbReference type="EMBL" id="BDGG01000014">
    <property type="protein sequence ID" value="GAV06721.1"/>
    <property type="molecule type" value="Genomic_DNA"/>
</dbReference>